<comment type="caution">
    <text evidence="1">The sequence shown here is derived from an EMBL/GenBank/DDBJ whole genome shotgun (WGS) entry which is preliminary data.</text>
</comment>
<keyword evidence="2" id="KW-1185">Reference proteome</keyword>
<dbReference type="EMBL" id="JAZEWV010000014">
    <property type="protein sequence ID" value="MEE4543973.1"/>
    <property type="molecule type" value="Genomic_DNA"/>
</dbReference>
<gene>
    <name evidence="1" type="ORF">V2S66_18595</name>
</gene>
<sequence length="239" mass="25688">MIVREVETRWGSDDLPFSDADLALVGEDLARIRRMGIATKCPPLEELTALDAGVVLGRLLLRYRSALASRELDFTAAVWRLERLQEAAEPEVPAGAGGIARMIIGSVNVQRVLAEVGGSATASRWKMLAEPLPADQSATALQASSLVERGVSLREVYCAVGPLGPEQTRGVRRLTGAGIQVRLVDDAPVNMMIIDWETVVLPLDPDRPSAALVVLRSAALAYLAGLVFHDTWQRAAAPC</sequence>
<name>A0ABU7PE46_9ACTN</name>
<organism evidence="1 2">
    <name type="scientific">Actinacidiphila polyblastidii</name>
    <dbReference type="NCBI Taxonomy" id="3110430"/>
    <lineage>
        <taxon>Bacteria</taxon>
        <taxon>Bacillati</taxon>
        <taxon>Actinomycetota</taxon>
        <taxon>Actinomycetes</taxon>
        <taxon>Kitasatosporales</taxon>
        <taxon>Streptomycetaceae</taxon>
        <taxon>Actinacidiphila</taxon>
    </lineage>
</organism>
<accession>A0ABU7PE46</accession>
<evidence type="ECO:0000313" key="1">
    <source>
        <dbReference type="EMBL" id="MEE4543973.1"/>
    </source>
</evidence>
<protein>
    <submittedName>
        <fullName evidence="1">Uncharacterized protein</fullName>
    </submittedName>
</protein>
<evidence type="ECO:0000313" key="2">
    <source>
        <dbReference type="Proteomes" id="UP001344658"/>
    </source>
</evidence>
<dbReference type="RefSeq" id="WP_330796858.1">
    <property type="nucleotide sequence ID" value="NZ_JAZEWV010000014.1"/>
</dbReference>
<reference evidence="1 2" key="1">
    <citation type="submission" date="2023-12" db="EMBL/GenBank/DDBJ databases">
        <title>Streptomyces sp. V4-01.</title>
        <authorList>
            <person name="Somphong A."/>
            <person name="Phongsopitanun W."/>
        </authorList>
    </citation>
    <scope>NUCLEOTIDE SEQUENCE [LARGE SCALE GENOMIC DNA]</scope>
    <source>
        <strain evidence="1 2">V4-01</strain>
    </source>
</reference>
<proteinExistence type="predicted"/>
<dbReference type="Proteomes" id="UP001344658">
    <property type="component" value="Unassembled WGS sequence"/>
</dbReference>